<protein>
    <submittedName>
        <fullName evidence="1">Uncharacterized protein</fullName>
    </submittedName>
</protein>
<dbReference type="EMBL" id="CMVM020000146">
    <property type="status" value="NOT_ANNOTATED_CDS"/>
    <property type="molecule type" value="Genomic_DNA"/>
</dbReference>
<reference evidence="2" key="1">
    <citation type="submission" date="2013-10" db="EMBL/GenBank/DDBJ databases">
        <title>Genome sequencing of Onchocerca volvulus.</title>
        <authorList>
            <person name="Cotton J."/>
            <person name="Tsai J."/>
            <person name="Stanley E."/>
            <person name="Tracey A."/>
            <person name="Holroyd N."/>
            <person name="Lustigman S."/>
            <person name="Berriman M."/>
        </authorList>
    </citation>
    <scope>NUCLEOTIDE SEQUENCE</scope>
</reference>
<dbReference type="EnsemblMetazoa" id="OVOC4926.1">
    <property type="protein sequence ID" value="OVOC4926.1"/>
    <property type="gene ID" value="WBGene00241735"/>
</dbReference>
<accession>A0A8R1TUQ3</accession>
<sequence>MQSSPPPPEPFLGFLEKTSLPLHKYAWKEYTFKRDVLTLFYLAYFIKDLVKLRAFEAGVVYVPQLYIYCSTQVMSVYLLKSDLIQIPNHICEEEDEYIDGSGIN</sequence>
<dbReference type="Proteomes" id="UP000024404">
    <property type="component" value="Unassembled WGS sequence"/>
</dbReference>
<name>A0A8R1TUQ3_ONCVO</name>
<proteinExistence type="predicted"/>
<evidence type="ECO:0000313" key="1">
    <source>
        <dbReference type="EnsemblMetazoa" id="OVOC4926.1"/>
    </source>
</evidence>
<keyword evidence="2" id="KW-1185">Reference proteome</keyword>
<evidence type="ECO:0000313" key="2">
    <source>
        <dbReference type="Proteomes" id="UP000024404"/>
    </source>
</evidence>
<reference evidence="1" key="2">
    <citation type="submission" date="2022-06" db="UniProtKB">
        <authorList>
            <consortium name="EnsemblMetazoa"/>
        </authorList>
    </citation>
    <scope>IDENTIFICATION</scope>
</reference>
<dbReference type="AlphaFoldDB" id="A0A8R1TUQ3"/>
<organism evidence="1 2">
    <name type="scientific">Onchocerca volvulus</name>
    <dbReference type="NCBI Taxonomy" id="6282"/>
    <lineage>
        <taxon>Eukaryota</taxon>
        <taxon>Metazoa</taxon>
        <taxon>Ecdysozoa</taxon>
        <taxon>Nematoda</taxon>
        <taxon>Chromadorea</taxon>
        <taxon>Rhabditida</taxon>
        <taxon>Spirurina</taxon>
        <taxon>Spiruromorpha</taxon>
        <taxon>Filarioidea</taxon>
        <taxon>Onchocercidae</taxon>
        <taxon>Onchocerca</taxon>
    </lineage>
</organism>